<dbReference type="EMBL" id="JABFAC010000004">
    <property type="protein sequence ID" value="MBA0611054.1"/>
    <property type="molecule type" value="Genomic_DNA"/>
</dbReference>
<accession>A0A7J8RB72</accession>
<protein>
    <submittedName>
        <fullName evidence="2">Uncharacterized protein</fullName>
    </submittedName>
</protein>
<evidence type="ECO:0000313" key="3">
    <source>
        <dbReference type="Proteomes" id="UP000593561"/>
    </source>
</evidence>
<gene>
    <name evidence="2" type="ORF">Godav_011769</name>
</gene>
<evidence type="ECO:0000313" key="2">
    <source>
        <dbReference type="EMBL" id="MBA0611054.1"/>
    </source>
</evidence>
<organism evidence="2 3">
    <name type="scientific">Gossypium davidsonii</name>
    <name type="common">Davidson's cotton</name>
    <name type="synonym">Gossypium klotzschianum subsp. davidsonii</name>
    <dbReference type="NCBI Taxonomy" id="34287"/>
    <lineage>
        <taxon>Eukaryota</taxon>
        <taxon>Viridiplantae</taxon>
        <taxon>Streptophyta</taxon>
        <taxon>Embryophyta</taxon>
        <taxon>Tracheophyta</taxon>
        <taxon>Spermatophyta</taxon>
        <taxon>Magnoliopsida</taxon>
        <taxon>eudicotyledons</taxon>
        <taxon>Gunneridae</taxon>
        <taxon>Pentapetalae</taxon>
        <taxon>rosids</taxon>
        <taxon>malvids</taxon>
        <taxon>Malvales</taxon>
        <taxon>Malvaceae</taxon>
        <taxon>Malvoideae</taxon>
        <taxon>Gossypium</taxon>
    </lineage>
</organism>
<dbReference type="Proteomes" id="UP000593561">
    <property type="component" value="Unassembled WGS sequence"/>
</dbReference>
<keyword evidence="3" id="KW-1185">Reference proteome</keyword>
<keyword evidence="1" id="KW-0732">Signal</keyword>
<feature type="signal peptide" evidence="1">
    <location>
        <begin position="1"/>
        <end position="23"/>
    </location>
</feature>
<comment type="caution">
    <text evidence="2">The sequence shown here is derived from an EMBL/GenBank/DDBJ whole genome shotgun (WGS) entry which is preliminary data.</text>
</comment>
<reference evidence="2 3" key="1">
    <citation type="journal article" date="2019" name="Genome Biol. Evol.">
        <title>Insights into the evolution of the New World diploid cottons (Gossypium, subgenus Houzingenia) based on genome sequencing.</title>
        <authorList>
            <person name="Grover C.E."/>
            <person name="Arick M.A. 2nd"/>
            <person name="Thrash A."/>
            <person name="Conover J.L."/>
            <person name="Sanders W.S."/>
            <person name="Peterson D.G."/>
            <person name="Frelichowski J.E."/>
            <person name="Scheffler J.A."/>
            <person name="Scheffler B.E."/>
            <person name="Wendel J.F."/>
        </authorList>
    </citation>
    <scope>NUCLEOTIDE SEQUENCE [LARGE SCALE GENOMIC DNA]</scope>
    <source>
        <strain evidence="2">27</strain>
        <tissue evidence="2">Leaf</tissue>
    </source>
</reference>
<proteinExistence type="predicted"/>
<sequence length="61" mass="6892">MPNLSRNLIHLRWLLKLVDFRVAGELSWGWNHSASCVGIPTALGEIRLLLDQRSEAHVSIT</sequence>
<name>A0A7J8RB72_GOSDV</name>
<evidence type="ECO:0000256" key="1">
    <source>
        <dbReference type="SAM" id="SignalP"/>
    </source>
</evidence>
<feature type="chain" id="PRO_5029684771" evidence="1">
    <location>
        <begin position="24"/>
        <end position="61"/>
    </location>
</feature>
<dbReference type="AlphaFoldDB" id="A0A7J8RB72"/>